<dbReference type="SUPFAM" id="SSF56935">
    <property type="entry name" value="Porins"/>
    <property type="match status" value="2"/>
</dbReference>
<keyword evidence="3" id="KW-1185">Reference proteome</keyword>
<dbReference type="EMBL" id="FMZO01000011">
    <property type="protein sequence ID" value="SDD62979.1"/>
    <property type="molecule type" value="Genomic_DNA"/>
</dbReference>
<dbReference type="Proteomes" id="UP000198757">
    <property type="component" value="Unassembled WGS sequence"/>
</dbReference>
<dbReference type="SUPFAM" id="SSF49464">
    <property type="entry name" value="Carboxypeptidase regulatory domain-like"/>
    <property type="match status" value="1"/>
</dbReference>
<feature type="domain" description="Outer membrane protein beta-barrel" evidence="1">
    <location>
        <begin position="621"/>
        <end position="938"/>
    </location>
</feature>
<protein>
    <submittedName>
        <fullName evidence="2">Outer membrane protein beta-barrel family protein</fullName>
    </submittedName>
</protein>
<gene>
    <name evidence="2" type="ORF">SAMN04487894_11163</name>
</gene>
<evidence type="ECO:0000313" key="2">
    <source>
        <dbReference type="EMBL" id="SDD62979.1"/>
    </source>
</evidence>
<name>A0A1G6WB20_NIADE</name>
<dbReference type="STRING" id="1285928.SAMN04487894_11163"/>
<dbReference type="InterPro" id="IPR008969">
    <property type="entry name" value="CarboxyPept-like_regulatory"/>
</dbReference>
<accession>A0A1G6WB20</accession>
<dbReference type="RefSeq" id="WP_176954465.1">
    <property type="nucleotide sequence ID" value="NZ_FMZO01000011.1"/>
</dbReference>
<dbReference type="Pfam" id="PF14905">
    <property type="entry name" value="OMP_b-brl_3"/>
    <property type="match status" value="1"/>
</dbReference>
<proteinExistence type="predicted"/>
<dbReference type="InterPro" id="IPR041700">
    <property type="entry name" value="OMP_b-brl_3"/>
</dbReference>
<evidence type="ECO:0000313" key="3">
    <source>
        <dbReference type="Proteomes" id="UP000198757"/>
    </source>
</evidence>
<organism evidence="2 3">
    <name type="scientific">Niabella drilacis (strain DSM 25811 / CCM 8410 / CCUG 62505 / LMG 26954 / E90)</name>
    <dbReference type="NCBI Taxonomy" id="1285928"/>
    <lineage>
        <taxon>Bacteria</taxon>
        <taxon>Pseudomonadati</taxon>
        <taxon>Bacteroidota</taxon>
        <taxon>Chitinophagia</taxon>
        <taxon>Chitinophagales</taxon>
        <taxon>Chitinophagaceae</taxon>
        <taxon>Niabella</taxon>
    </lineage>
</organism>
<reference evidence="3" key="1">
    <citation type="submission" date="2016-10" db="EMBL/GenBank/DDBJ databases">
        <authorList>
            <person name="Varghese N."/>
            <person name="Submissions S."/>
        </authorList>
    </citation>
    <scope>NUCLEOTIDE SEQUENCE [LARGE SCALE GENOMIC DNA]</scope>
    <source>
        <strain evidence="3">DSM 25811 / CCM 8410 / LMG 26954 / E90</strain>
    </source>
</reference>
<evidence type="ECO:0000259" key="1">
    <source>
        <dbReference type="Pfam" id="PF14905"/>
    </source>
</evidence>
<sequence>MGRFFFLLFMMLILDHYSAISQEKDPVYFGSVAGKLRDSSHNYSMISATVALYKSRDSSIVSFSLTNKFGEFSFSKIPVATPLYLVATYTGYTPAVMAFSIAPGKTGINLGTLNIESAAGELKEVIVKTVPPATMNGDTLEFNADAFKLDTNAVVEDLMRKLPGVTVWADGKIMVYGKTINSVLVNGKPFFGSDAQIATQNLPKNIVDKIQVYNTASNDGSDRDSSLEMNVKLKKGKDIGRFGKLGAGYGTLKRYEADISYNLFSPKTQIATAAAINNTNKVAGDVGTLLKNATFKGVGANIDYTPNLRYPGSSRPAMAGISLLHDFIPATSTDQNRLEGNYFFSNNRSLLERTTQSTTYRNEGGNLLQDMENTNETENNSNDFSAIYSFQNKNRQLTINPSFFTKQNTIAAYQQGASYEQAGDGVHRPVNATSGAQKANNKADNLGIKINTSSKQNGELDYARYDQLQWNNLDAAYFFNIGENITNRVTENRFVFYADTLQNRRFHRKYNTRNHYWNQGLTLKYSNLERWLHIRFMEIALTNDFSVNSSGENNMVTDIGEDGTDIANISLINKARITTFNNQYSILLNKSFYRSLFDRFQRTISIKLEPKLQTFGFSNTSQKSFQNINRTYNKVLPYAAIEYRYMRFSVFDFRTSLNFATSAIYPGIHELAPLIDSANMLSIHLGNSRLQPAHQKKMELSVNYNSLKRDNILVVSFNSGLAATNNAFSDSSFYTADGVQKNYMVNVNGNNSYYFNGRLYKAFKFKNENQLMLTLSSDANFSRNPIYINGTRYLSYGQSFNNRLNMDYSFKDRLRIMMSQHFSSFFARQNNSGNENQFRNTVSNSTLSTAIRCGKKLTISTDANYTSTTATGSGNINFIMWNASATCRAMKGNNLEVKLSALDIFRQNKGVSTIANNNTMSRQISNVLQQYFMLTLSYFPRKFGK</sequence>
<dbReference type="AlphaFoldDB" id="A0A1G6WB20"/>